<accession>A0ACB8RWP4</accession>
<evidence type="ECO:0000313" key="1">
    <source>
        <dbReference type="EMBL" id="KAI0048246.1"/>
    </source>
</evidence>
<organism evidence="1 2">
    <name type="scientific">Auriscalpium vulgare</name>
    <dbReference type="NCBI Taxonomy" id="40419"/>
    <lineage>
        <taxon>Eukaryota</taxon>
        <taxon>Fungi</taxon>
        <taxon>Dikarya</taxon>
        <taxon>Basidiomycota</taxon>
        <taxon>Agaricomycotina</taxon>
        <taxon>Agaricomycetes</taxon>
        <taxon>Russulales</taxon>
        <taxon>Auriscalpiaceae</taxon>
        <taxon>Auriscalpium</taxon>
    </lineage>
</organism>
<keyword evidence="2" id="KW-1185">Reference proteome</keyword>
<evidence type="ECO:0000313" key="2">
    <source>
        <dbReference type="Proteomes" id="UP000814033"/>
    </source>
</evidence>
<sequence length="489" mass="54487">MSTNPLIAICGTTGVGKSKLAVELALRLAQPALGCKWVGARVINADAMQVYRGFNVITNKLSLAERHGVEHLLMDFKDPHEQYIVGEWVRDAMQIIDETHGRHQVPVLVGGTSYWMQHLIFPNRLVSSTPNGQPLSREIHDALEQSTPNLRELFASLPDPPPSASDDPDVALALHDLLAKLDPPIAARWHWRDTRKVLRSLQIIRDSGRKASDIIKDQSSTTVVPRYRTLFLWLYADANSLVPRLNARVDEMLQDGVLEEVKVMKDIATKMALGHGASLDGDVPTSVDSTFGIFQSIGFKELNRYMCEPCPTERHYQTAVEDMKNANRKYAKRQLSWIRNKLLPAIRASNSASILSDASHAFVLDATDLETWASSVRHPAHKISEAFLQGDTLPDPRSLSGRAQDLLSPSNHPINPLEVLTARRKVVCHVCTMDQTRPVMLEAGREWEAHQRTKAHNKLLAKRGRTRATDVSTAHDSQIVEGIVAPNIE</sequence>
<gene>
    <name evidence="1" type="ORF">FA95DRAFT_1540188</name>
</gene>
<name>A0ACB8RWP4_9AGAM</name>
<proteinExistence type="predicted"/>
<reference evidence="1" key="2">
    <citation type="journal article" date="2022" name="New Phytol.">
        <title>Evolutionary transition to the ectomycorrhizal habit in the genomes of a hyperdiverse lineage of mushroom-forming fungi.</title>
        <authorList>
            <person name="Looney B."/>
            <person name="Miyauchi S."/>
            <person name="Morin E."/>
            <person name="Drula E."/>
            <person name="Courty P.E."/>
            <person name="Kohler A."/>
            <person name="Kuo A."/>
            <person name="LaButti K."/>
            <person name="Pangilinan J."/>
            <person name="Lipzen A."/>
            <person name="Riley R."/>
            <person name="Andreopoulos W."/>
            <person name="He G."/>
            <person name="Johnson J."/>
            <person name="Nolan M."/>
            <person name="Tritt A."/>
            <person name="Barry K.W."/>
            <person name="Grigoriev I.V."/>
            <person name="Nagy L.G."/>
            <person name="Hibbett D."/>
            <person name="Henrissat B."/>
            <person name="Matheny P.B."/>
            <person name="Labbe J."/>
            <person name="Martin F.M."/>
        </authorList>
    </citation>
    <scope>NUCLEOTIDE SEQUENCE</scope>
    <source>
        <strain evidence="1">FP105234-sp</strain>
    </source>
</reference>
<protein>
    <submittedName>
        <fullName evidence="1">tRNA isopentenyltransferase</fullName>
    </submittedName>
</protein>
<comment type="caution">
    <text evidence="1">The sequence shown here is derived from an EMBL/GenBank/DDBJ whole genome shotgun (WGS) entry which is preliminary data.</text>
</comment>
<reference evidence="1" key="1">
    <citation type="submission" date="2021-02" db="EMBL/GenBank/DDBJ databases">
        <authorList>
            <consortium name="DOE Joint Genome Institute"/>
            <person name="Ahrendt S."/>
            <person name="Looney B.P."/>
            <person name="Miyauchi S."/>
            <person name="Morin E."/>
            <person name="Drula E."/>
            <person name="Courty P.E."/>
            <person name="Chicoki N."/>
            <person name="Fauchery L."/>
            <person name="Kohler A."/>
            <person name="Kuo A."/>
            <person name="Labutti K."/>
            <person name="Pangilinan J."/>
            <person name="Lipzen A."/>
            <person name="Riley R."/>
            <person name="Andreopoulos W."/>
            <person name="He G."/>
            <person name="Johnson J."/>
            <person name="Barry K.W."/>
            <person name="Grigoriev I.V."/>
            <person name="Nagy L."/>
            <person name="Hibbett D."/>
            <person name="Henrissat B."/>
            <person name="Matheny P.B."/>
            <person name="Labbe J."/>
            <person name="Martin F."/>
        </authorList>
    </citation>
    <scope>NUCLEOTIDE SEQUENCE</scope>
    <source>
        <strain evidence="1">FP105234-sp</strain>
    </source>
</reference>
<dbReference type="EMBL" id="MU275890">
    <property type="protein sequence ID" value="KAI0048246.1"/>
    <property type="molecule type" value="Genomic_DNA"/>
</dbReference>
<dbReference type="Proteomes" id="UP000814033">
    <property type="component" value="Unassembled WGS sequence"/>
</dbReference>